<dbReference type="EMBL" id="MFNE01000052">
    <property type="protein sequence ID" value="OGG93276.1"/>
    <property type="molecule type" value="Genomic_DNA"/>
</dbReference>
<dbReference type="Pfam" id="PF13435">
    <property type="entry name" value="Cytochrome_C554"/>
    <property type="match status" value="1"/>
</dbReference>
<sequence length="186" mass="20872">MKNILFLLVFSFYLGGEACASAPKYLGTRACEKCHMGEPRPVMDQWLKGPHSVAFKRLLEPASRKLAASLEINSPEKSPKCLVCHATGFLREDRPEVTEGVGCEACHDPGQRYANFKTMARLGGLRLRKPKESAVFAKKVGLKYPTGEDCMRCHGPQIEVDQVTYLNPHNQPFDLKAAMVTIRHWR</sequence>
<dbReference type="InterPro" id="IPR036280">
    <property type="entry name" value="Multihaem_cyt_sf"/>
</dbReference>
<evidence type="ECO:0000313" key="3">
    <source>
        <dbReference type="Proteomes" id="UP000178449"/>
    </source>
</evidence>
<organism evidence="2 3">
    <name type="scientific">Candidatus Lambdaproteobacteria bacterium RIFOXYD2_FULL_50_16</name>
    <dbReference type="NCBI Taxonomy" id="1817772"/>
    <lineage>
        <taxon>Bacteria</taxon>
        <taxon>Pseudomonadati</taxon>
        <taxon>Pseudomonadota</taxon>
        <taxon>Candidatus Lambdaproteobacteria</taxon>
    </lineage>
</organism>
<dbReference type="Proteomes" id="UP000178449">
    <property type="component" value="Unassembled WGS sequence"/>
</dbReference>
<dbReference type="SUPFAM" id="SSF48695">
    <property type="entry name" value="Multiheme cytochromes"/>
    <property type="match status" value="1"/>
</dbReference>
<gene>
    <name evidence="2" type="ORF">A2527_13595</name>
</gene>
<dbReference type="STRING" id="1817772.A2527_13595"/>
<name>A0A1F6G594_9PROT</name>
<evidence type="ECO:0000259" key="1">
    <source>
        <dbReference type="Pfam" id="PF13435"/>
    </source>
</evidence>
<accession>A0A1F6G594</accession>
<comment type="caution">
    <text evidence="2">The sequence shown here is derived from an EMBL/GenBank/DDBJ whole genome shotgun (WGS) entry which is preliminary data.</text>
</comment>
<feature type="domain" description="Cytochrome c-552/4" evidence="1">
    <location>
        <begin position="30"/>
        <end position="107"/>
    </location>
</feature>
<proteinExistence type="predicted"/>
<reference evidence="2 3" key="1">
    <citation type="journal article" date="2016" name="Nat. Commun.">
        <title>Thousands of microbial genomes shed light on interconnected biogeochemical processes in an aquifer system.</title>
        <authorList>
            <person name="Anantharaman K."/>
            <person name="Brown C.T."/>
            <person name="Hug L.A."/>
            <person name="Sharon I."/>
            <person name="Castelle C.J."/>
            <person name="Probst A.J."/>
            <person name="Thomas B.C."/>
            <person name="Singh A."/>
            <person name="Wilkins M.J."/>
            <person name="Karaoz U."/>
            <person name="Brodie E.L."/>
            <person name="Williams K.H."/>
            <person name="Hubbard S.S."/>
            <person name="Banfield J.F."/>
        </authorList>
    </citation>
    <scope>NUCLEOTIDE SEQUENCE [LARGE SCALE GENOMIC DNA]</scope>
</reference>
<protein>
    <recommendedName>
        <fullName evidence="1">Cytochrome c-552/4 domain-containing protein</fullName>
    </recommendedName>
</protein>
<dbReference type="AlphaFoldDB" id="A0A1F6G594"/>
<evidence type="ECO:0000313" key="2">
    <source>
        <dbReference type="EMBL" id="OGG93276.1"/>
    </source>
</evidence>
<dbReference type="InterPro" id="IPR023155">
    <property type="entry name" value="Cyt_c-552/4"/>
</dbReference>
<dbReference type="Gene3D" id="1.10.1130.10">
    <property type="entry name" value="Flavocytochrome C3, Chain A"/>
    <property type="match status" value="1"/>
</dbReference>